<accession>U5EJP0</accession>
<proteinExistence type="predicted"/>
<evidence type="ECO:0000256" key="1">
    <source>
        <dbReference type="ARBA" id="ARBA00023015"/>
    </source>
</evidence>
<dbReference type="Gene3D" id="1.10.10.60">
    <property type="entry name" value="Homeodomain-like"/>
    <property type="match status" value="1"/>
</dbReference>
<dbReference type="SMART" id="SM00342">
    <property type="entry name" value="HTH_ARAC"/>
    <property type="match status" value="1"/>
</dbReference>
<keyword evidence="1" id="KW-0805">Transcription regulation</keyword>
<reference evidence="5 6" key="1">
    <citation type="journal article" date="2014" name="BMC Genomics">
        <title>Genome based analysis of type-I polyketide synthase and nonribosomal peptide synthetase gene clusters in seven strains of five representative Nocardia species.</title>
        <authorList>
            <person name="Komaki H."/>
            <person name="Ichikawa N."/>
            <person name="Hosoyama A."/>
            <person name="Takahashi-Nakaguchi A."/>
            <person name="Matsuzawa T."/>
            <person name="Suzuki K."/>
            <person name="Fujita N."/>
            <person name="Gonoi T."/>
        </authorList>
    </citation>
    <scope>NUCLEOTIDE SEQUENCE [LARGE SCALE GENOMIC DNA]</scope>
    <source>
        <strain evidence="5 6">NBRC 15531</strain>
    </source>
</reference>
<dbReference type="InterPro" id="IPR018060">
    <property type="entry name" value="HTH_AraC"/>
</dbReference>
<feature type="domain" description="HTH araC/xylS-type" evidence="4">
    <location>
        <begin position="145"/>
        <end position="240"/>
    </location>
</feature>
<dbReference type="Pfam" id="PF12833">
    <property type="entry name" value="HTH_18"/>
    <property type="match status" value="1"/>
</dbReference>
<dbReference type="EMBL" id="BAFO02000031">
    <property type="protein sequence ID" value="GAD85344.1"/>
    <property type="molecule type" value="Genomic_DNA"/>
</dbReference>
<dbReference type="eggNOG" id="COG2207">
    <property type="taxonomic scope" value="Bacteria"/>
</dbReference>
<dbReference type="RefSeq" id="WP_019049814.1">
    <property type="nucleotide sequence ID" value="NZ_BAFO02000031.1"/>
</dbReference>
<dbReference type="Proteomes" id="UP000017048">
    <property type="component" value="Unassembled WGS sequence"/>
</dbReference>
<dbReference type="STRING" id="1824.SAMN05444423_101652"/>
<dbReference type="GO" id="GO:0003700">
    <property type="term" value="F:DNA-binding transcription factor activity"/>
    <property type="evidence" value="ECO:0007669"/>
    <property type="project" value="InterPro"/>
</dbReference>
<dbReference type="AlphaFoldDB" id="U5EJP0"/>
<keyword evidence="3" id="KW-0804">Transcription</keyword>
<evidence type="ECO:0000313" key="5">
    <source>
        <dbReference type="EMBL" id="GAD85344.1"/>
    </source>
</evidence>
<evidence type="ECO:0000313" key="6">
    <source>
        <dbReference type="Proteomes" id="UP000017048"/>
    </source>
</evidence>
<dbReference type="GeneID" id="91514066"/>
<sequence length="240" mass="24874">MAPAHLWRLERNDRRAVFACGESTVLFAGTGPGSAGAHEHPAWKLILPLGASPVVVSGEWGWVEAPAVVVPPQWPHACTVAAGFVRVSIDAHLLVGHHGPIALPARNARRLLDALGMGTDLAGDPDLAALLAETVALCGAGTGLDPRVALALDRVDDVASLAAVAHSVGLSAPRLRSLVRAQLGVPLARLRRWHRLRDAVVALPGGSVAAAAAAADFADQAHLTRTARELAGRTPSSMLL</sequence>
<protein>
    <submittedName>
        <fullName evidence="5">AraC family transcriptional regulator</fullName>
    </submittedName>
</protein>
<dbReference type="PROSITE" id="PS01124">
    <property type="entry name" value="HTH_ARAC_FAMILY_2"/>
    <property type="match status" value="1"/>
</dbReference>
<dbReference type="PROSITE" id="PS00041">
    <property type="entry name" value="HTH_ARAC_FAMILY_1"/>
    <property type="match status" value="1"/>
</dbReference>
<dbReference type="OrthoDB" id="4549023at2"/>
<dbReference type="GO" id="GO:0043565">
    <property type="term" value="F:sequence-specific DNA binding"/>
    <property type="evidence" value="ECO:0007669"/>
    <property type="project" value="InterPro"/>
</dbReference>
<comment type="caution">
    <text evidence="5">The sequence shown here is derived from an EMBL/GenBank/DDBJ whole genome shotgun (WGS) entry which is preliminary data.</text>
</comment>
<evidence type="ECO:0000256" key="3">
    <source>
        <dbReference type="ARBA" id="ARBA00023163"/>
    </source>
</evidence>
<name>U5EJP0_NOCAS</name>
<organism evidence="5 6">
    <name type="scientific">Nocardia asteroides NBRC 15531</name>
    <dbReference type="NCBI Taxonomy" id="1110697"/>
    <lineage>
        <taxon>Bacteria</taxon>
        <taxon>Bacillati</taxon>
        <taxon>Actinomycetota</taxon>
        <taxon>Actinomycetes</taxon>
        <taxon>Mycobacteriales</taxon>
        <taxon>Nocardiaceae</taxon>
        <taxon>Nocardia</taxon>
    </lineage>
</organism>
<dbReference type="InterPro" id="IPR018062">
    <property type="entry name" value="HTH_AraC-typ_CS"/>
</dbReference>
<keyword evidence="2" id="KW-0238">DNA-binding</keyword>
<evidence type="ECO:0000259" key="4">
    <source>
        <dbReference type="PROSITE" id="PS01124"/>
    </source>
</evidence>
<gene>
    <name evidence="5" type="ORF">NCAST_31_00380</name>
</gene>
<keyword evidence="6" id="KW-1185">Reference proteome</keyword>
<evidence type="ECO:0000256" key="2">
    <source>
        <dbReference type="ARBA" id="ARBA00023125"/>
    </source>
</evidence>